<keyword evidence="5 6" id="KW-0046">Antibiotic resistance</keyword>
<evidence type="ECO:0000313" key="9">
    <source>
        <dbReference type="EMBL" id="RXH25426.1"/>
    </source>
</evidence>
<dbReference type="PRINTS" id="PR00118">
    <property type="entry name" value="BLACTAMASEA"/>
</dbReference>
<comment type="similarity">
    <text evidence="2 6">Belongs to the class-A beta-lactamase family.</text>
</comment>
<organism evidence="9 10">
    <name type="scientific">Bradyrhizobium nanningense</name>
    <dbReference type="NCBI Taxonomy" id="1325118"/>
    <lineage>
        <taxon>Bacteria</taxon>
        <taxon>Pseudomonadati</taxon>
        <taxon>Pseudomonadota</taxon>
        <taxon>Alphaproteobacteria</taxon>
        <taxon>Hyphomicrobiales</taxon>
        <taxon>Nitrobacteraceae</taxon>
        <taxon>Bradyrhizobium</taxon>
    </lineage>
</organism>
<dbReference type="EC" id="3.5.2.6" evidence="3 6"/>
<dbReference type="InterPro" id="IPR045155">
    <property type="entry name" value="Beta-lactam_cat"/>
</dbReference>
<dbReference type="EMBL" id="LBJQ01000086">
    <property type="protein sequence ID" value="RXH25426.1"/>
    <property type="molecule type" value="Genomic_DNA"/>
</dbReference>
<evidence type="ECO:0000256" key="6">
    <source>
        <dbReference type="RuleBase" id="RU361140"/>
    </source>
</evidence>
<accession>A0A4Q0RZJ8</accession>
<sequence>MLTRRQFGTSTLALAGSLFLSKASGASIVEATRLFDAVQQLEIKSGGRIGVAVLDTKTGASVHHKGDERFPMCSTFKVLASAAILKGAGDKLDRLDRRIRIEQADIVENSPVTREHVGPDGMSLRELCEAAMTRSDNTAGNLLLKNMGGTAGLTAFARSLGDNVTRLDRTETELNEAAPGDPRDTTTPNAMAENFRRLLFGNELMPESRDQLAKWLIANKTGDKRLRAGLPQNWRVGDKTGAGEHGTTNDVAVVWPPLRSPLIIAVYLTGASLDMNGQNEVIASAGREVAREFG</sequence>
<evidence type="ECO:0000256" key="1">
    <source>
        <dbReference type="ARBA" id="ARBA00001526"/>
    </source>
</evidence>
<dbReference type="AlphaFoldDB" id="A0A4Q0RZJ8"/>
<dbReference type="NCBIfam" id="NF033103">
    <property type="entry name" value="bla_class_A"/>
    <property type="match status" value="1"/>
</dbReference>
<keyword evidence="4 6" id="KW-0378">Hydrolase</keyword>
<comment type="caution">
    <text evidence="9">The sequence shown here is derived from an EMBL/GenBank/DDBJ whole genome shotgun (WGS) entry which is preliminary data.</text>
</comment>
<dbReference type="Gene3D" id="3.40.710.10">
    <property type="entry name" value="DD-peptidase/beta-lactamase superfamily"/>
    <property type="match status" value="1"/>
</dbReference>
<dbReference type="SUPFAM" id="SSF56601">
    <property type="entry name" value="beta-lactamase/transpeptidase-like"/>
    <property type="match status" value="1"/>
</dbReference>
<dbReference type="PROSITE" id="PS00146">
    <property type="entry name" value="BETA_LACTAMASE_A"/>
    <property type="match status" value="1"/>
</dbReference>
<feature type="signal peptide" evidence="7">
    <location>
        <begin position="1"/>
        <end position="26"/>
    </location>
</feature>
<feature type="chain" id="PRO_5021013351" description="Beta-lactamase" evidence="7">
    <location>
        <begin position="27"/>
        <end position="294"/>
    </location>
</feature>
<evidence type="ECO:0000256" key="2">
    <source>
        <dbReference type="ARBA" id="ARBA00009009"/>
    </source>
</evidence>
<protein>
    <recommendedName>
        <fullName evidence="3 6">Beta-lactamase</fullName>
        <ecNumber evidence="3 6">3.5.2.6</ecNumber>
    </recommendedName>
</protein>
<dbReference type="InterPro" id="IPR023650">
    <property type="entry name" value="Beta-lactam_class-A_AS"/>
</dbReference>
<dbReference type="GO" id="GO:0046677">
    <property type="term" value="P:response to antibiotic"/>
    <property type="evidence" value="ECO:0007669"/>
    <property type="project" value="UniProtKB-UniRule"/>
</dbReference>
<name>A0A4Q0RZJ8_9BRAD</name>
<evidence type="ECO:0000256" key="4">
    <source>
        <dbReference type="ARBA" id="ARBA00022801"/>
    </source>
</evidence>
<proteinExistence type="inferred from homology"/>
<dbReference type="GO" id="GO:0030655">
    <property type="term" value="P:beta-lactam antibiotic catabolic process"/>
    <property type="evidence" value="ECO:0007669"/>
    <property type="project" value="InterPro"/>
</dbReference>
<dbReference type="InterPro" id="IPR000871">
    <property type="entry name" value="Beta-lactam_class-A"/>
</dbReference>
<dbReference type="InterPro" id="IPR012338">
    <property type="entry name" value="Beta-lactam/transpept-like"/>
</dbReference>
<keyword evidence="7" id="KW-0732">Signal</keyword>
<evidence type="ECO:0000256" key="5">
    <source>
        <dbReference type="ARBA" id="ARBA00023251"/>
    </source>
</evidence>
<comment type="catalytic activity">
    <reaction evidence="1 6">
        <text>a beta-lactam + H2O = a substituted beta-amino acid</text>
        <dbReference type="Rhea" id="RHEA:20401"/>
        <dbReference type="ChEBI" id="CHEBI:15377"/>
        <dbReference type="ChEBI" id="CHEBI:35627"/>
        <dbReference type="ChEBI" id="CHEBI:140347"/>
        <dbReference type="EC" id="3.5.2.6"/>
    </reaction>
</comment>
<gene>
    <name evidence="9" type="ORF">XH99_25795</name>
</gene>
<dbReference type="GO" id="GO:0008800">
    <property type="term" value="F:beta-lactamase activity"/>
    <property type="evidence" value="ECO:0007669"/>
    <property type="project" value="UniProtKB-UniRule"/>
</dbReference>
<evidence type="ECO:0000313" key="10">
    <source>
        <dbReference type="Proteomes" id="UP000289546"/>
    </source>
</evidence>
<dbReference type="RefSeq" id="WP_128920719.1">
    <property type="nucleotide sequence ID" value="NZ_LBJC01000033.1"/>
</dbReference>
<evidence type="ECO:0000256" key="7">
    <source>
        <dbReference type="SAM" id="SignalP"/>
    </source>
</evidence>
<dbReference type="PANTHER" id="PTHR35333">
    <property type="entry name" value="BETA-LACTAMASE"/>
    <property type="match status" value="1"/>
</dbReference>
<dbReference type="Pfam" id="PF13354">
    <property type="entry name" value="Beta-lactamase2"/>
    <property type="match status" value="1"/>
</dbReference>
<dbReference type="OrthoDB" id="9784149at2"/>
<evidence type="ECO:0000259" key="8">
    <source>
        <dbReference type="Pfam" id="PF13354"/>
    </source>
</evidence>
<dbReference type="PANTHER" id="PTHR35333:SF3">
    <property type="entry name" value="BETA-LACTAMASE-TYPE TRANSPEPTIDASE FOLD CONTAINING PROTEIN"/>
    <property type="match status" value="1"/>
</dbReference>
<keyword evidence="10" id="KW-1185">Reference proteome</keyword>
<feature type="domain" description="Beta-lactamase class A catalytic" evidence="8">
    <location>
        <begin position="50"/>
        <end position="267"/>
    </location>
</feature>
<evidence type="ECO:0000256" key="3">
    <source>
        <dbReference type="ARBA" id="ARBA00012865"/>
    </source>
</evidence>
<reference evidence="9 10" key="1">
    <citation type="submission" date="2015-04" db="EMBL/GenBank/DDBJ databases">
        <title>Comparative genomics of rhizobia nodulating Arachis hypogaea in China.</title>
        <authorList>
            <person name="Li Y."/>
        </authorList>
    </citation>
    <scope>NUCLEOTIDE SEQUENCE [LARGE SCALE GENOMIC DNA]</scope>
    <source>
        <strain evidence="9 10">CCBAU 51757</strain>
    </source>
</reference>
<dbReference type="Proteomes" id="UP000289546">
    <property type="component" value="Unassembled WGS sequence"/>
</dbReference>